<keyword evidence="2" id="KW-1185">Reference proteome</keyword>
<gene>
    <name evidence="1" type="ORF">AOB60_00120</name>
</gene>
<evidence type="ECO:0000313" key="1">
    <source>
        <dbReference type="EMBL" id="PNE43390.1"/>
    </source>
</evidence>
<dbReference type="EMBL" id="LJSN01000001">
    <property type="protein sequence ID" value="PNE43390.1"/>
    <property type="molecule type" value="Genomic_DNA"/>
</dbReference>
<dbReference type="Proteomes" id="UP000236047">
    <property type="component" value="Unassembled WGS sequence"/>
</dbReference>
<reference evidence="2" key="1">
    <citation type="submission" date="2015-09" db="EMBL/GenBank/DDBJ databases">
        <authorList>
            <person name="Graham D.E."/>
            <person name="Mahan K.M."/>
            <person name="Klingeman D.M."/>
            <person name="Fida T."/>
            <person name="Giannone R.J."/>
            <person name="Hettich R.L."/>
            <person name="Parry R.J."/>
            <person name="Spain J.C."/>
        </authorList>
    </citation>
    <scope>NUCLEOTIDE SEQUENCE [LARGE SCALE GENOMIC DNA]</scope>
    <source>
        <strain evidence="2">JCM 4701</strain>
    </source>
</reference>
<accession>A0A2N8PQT4</accession>
<proteinExistence type="predicted"/>
<evidence type="ECO:0000313" key="2">
    <source>
        <dbReference type="Proteomes" id="UP000236047"/>
    </source>
</evidence>
<sequence length="295" mass="33844">MRCSTKRSPDMNRECLGTATHLLMYPLATKNEQPGDRKDYREPVCKPCGESYAQRPGVKARMVPLHIHTPESLFIETVEGHRLVEDAQHEARCFDCGTGNRVNWFRFQTNGCPQRPESIEVLRHSRDMLDSELDVRAAEAARLWWDYAVDYLHTHIGDWRVVTDHPHYCAYFTFRDREYGVRHDLPAGRFGAEKLPNRGRGEPVIRNPELDASYKQAVFYFHTRITESGSRYFATYTPGHADVTDREYVILYTPGGQISEALRIPGLRPWIEISGAICDAFGPISDVILQTRVSE</sequence>
<organism evidence="1 2">
    <name type="scientific">Streptomyces noursei</name>
    <name type="common">Streptomyces albulus</name>
    <dbReference type="NCBI Taxonomy" id="1971"/>
    <lineage>
        <taxon>Bacteria</taxon>
        <taxon>Bacillati</taxon>
        <taxon>Actinomycetota</taxon>
        <taxon>Actinomycetes</taxon>
        <taxon>Kitasatosporales</taxon>
        <taxon>Streptomycetaceae</taxon>
        <taxon>Streptomyces</taxon>
    </lineage>
</organism>
<comment type="caution">
    <text evidence="1">The sequence shown here is derived from an EMBL/GenBank/DDBJ whole genome shotgun (WGS) entry which is preliminary data.</text>
</comment>
<dbReference type="AlphaFoldDB" id="A0A2N8PQT4"/>
<name>A0A2N8PQT4_STRNR</name>
<protein>
    <submittedName>
        <fullName evidence="1">Uncharacterized protein</fullName>
    </submittedName>
</protein>
<dbReference type="RefSeq" id="WP_102922279.1">
    <property type="nucleotide sequence ID" value="NZ_LJSN01000001.1"/>
</dbReference>